<dbReference type="SUPFAM" id="SSF46689">
    <property type="entry name" value="Homeodomain-like"/>
    <property type="match status" value="1"/>
</dbReference>
<evidence type="ECO:0000256" key="1">
    <source>
        <dbReference type="ARBA" id="ARBA00023015"/>
    </source>
</evidence>
<dbReference type="InterPro" id="IPR035418">
    <property type="entry name" value="AraC-bd_2"/>
</dbReference>
<dbReference type="SMART" id="SM00342">
    <property type="entry name" value="HTH_ARAC"/>
    <property type="match status" value="1"/>
</dbReference>
<evidence type="ECO:0000256" key="3">
    <source>
        <dbReference type="ARBA" id="ARBA00023163"/>
    </source>
</evidence>
<comment type="caution">
    <text evidence="6">The sequence shown here is derived from an EMBL/GenBank/DDBJ whole genome shotgun (WGS) entry which is preliminary data.</text>
</comment>
<evidence type="ECO:0000313" key="7">
    <source>
        <dbReference type="Proteomes" id="UP001602013"/>
    </source>
</evidence>
<dbReference type="Pfam" id="PF12833">
    <property type="entry name" value="HTH_18"/>
    <property type="match status" value="1"/>
</dbReference>
<name>A0ABW6SYV9_9ACTN</name>
<keyword evidence="2" id="KW-0238">DNA-binding</keyword>
<gene>
    <name evidence="6" type="ORF">ACFYXI_31905</name>
</gene>
<organism evidence="6 7">
    <name type="scientific">Microtetraspora malaysiensis</name>
    <dbReference type="NCBI Taxonomy" id="161358"/>
    <lineage>
        <taxon>Bacteria</taxon>
        <taxon>Bacillati</taxon>
        <taxon>Actinomycetota</taxon>
        <taxon>Actinomycetes</taxon>
        <taxon>Streptosporangiales</taxon>
        <taxon>Streptosporangiaceae</taxon>
        <taxon>Microtetraspora</taxon>
    </lineage>
</organism>
<dbReference type="Gene3D" id="1.10.10.60">
    <property type="entry name" value="Homeodomain-like"/>
    <property type="match status" value="1"/>
</dbReference>
<dbReference type="InterPro" id="IPR018060">
    <property type="entry name" value="HTH_AraC"/>
</dbReference>
<sequence length="363" mass="39888">MTVRSPQEAASRTANGGGMPTVIGSVEERHRPPTASVSPRARVLTTRSVPPHESLDFWHDAVLATLVGMDIATEDSTYDAAMRTDHLGDLQITTVECDPGRVHRAPRFIARGDGRHVFVALQSTGRAQVEQDGRTTELRAGDIGFFETVRPFRTTFPERFRLKIFAVPRGLLARSEADLRQLTARAVRPSGGLPALLAPLLERLADTSETYATPTAERLAASVIDLVAATAAAELDEDPAELPGAGDVLLLRIKTFVRWHLSDPGLTPQVIADVHGVSVRYLHRLFEAEETTLFRWIRELRLRECRRELAAQAPGSVSLGQVARRWGFTSPARFSKAFRGSFGLSPTEWLARERASRTADAPC</sequence>
<proteinExistence type="predicted"/>
<reference evidence="6 7" key="1">
    <citation type="submission" date="2024-10" db="EMBL/GenBank/DDBJ databases">
        <title>The Natural Products Discovery Center: Release of the First 8490 Sequenced Strains for Exploring Actinobacteria Biosynthetic Diversity.</title>
        <authorList>
            <person name="Kalkreuter E."/>
            <person name="Kautsar S.A."/>
            <person name="Yang D."/>
            <person name="Bader C.D."/>
            <person name="Teijaro C.N."/>
            <person name="Fluegel L."/>
            <person name="Davis C.M."/>
            <person name="Simpson J.R."/>
            <person name="Lauterbach L."/>
            <person name="Steele A.D."/>
            <person name="Gui C."/>
            <person name="Meng S."/>
            <person name="Li G."/>
            <person name="Viehrig K."/>
            <person name="Ye F."/>
            <person name="Su P."/>
            <person name="Kiefer A.F."/>
            <person name="Nichols A."/>
            <person name="Cepeda A.J."/>
            <person name="Yan W."/>
            <person name="Fan B."/>
            <person name="Jiang Y."/>
            <person name="Adhikari A."/>
            <person name="Zheng C.-J."/>
            <person name="Schuster L."/>
            <person name="Cowan T.M."/>
            <person name="Smanski M.J."/>
            <person name="Chevrette M.G."/>
            <person name="De Carvalho L.P.S."/>
            <person name="Shen B."/>
        </authorList>
    </citation>
    <scope>NUCLEOTIDE SEQUENCE [LARGE SCALE GENOMIC DNA]</scope>
    <source>
        <strain evidence="6 7">NPDC002173</strain>
    </source>
</reference>
<keyword evidence="3" id="KW-0804">Transcription</keyword>
<dbReference type="RefSeq" id="WP_387416448.1">
    <property type="nucleotide sequence ID" value="NZ_JBIASD010000028.1"/>
</dbReference>
<keyword evidence="7" id="KW-1185">Reference proteome</keyword>
<dbReference type="Proteomes" id="UP001602013">
    <property type="component" value="Unassembled WGS sequence"/>
</dbReference>
<dbReference type="Pfam" id="PF14525">
    <property type="entry name" value="AraC_binding_2"/>
    <property type="match status" value="1"/>
</dbReference>
<dbReference type="InterPro" id="IPR009057">
    <property type="entry name" value="Homeodomain-like_sf"/>
</dbReference>
<evidence type="ECO:0000313" key="6">
    <source>
        <dbReference type="EMBL" id="MFF3670201.1"/>
    </source>
</evidence>
<dbReference type="InterPro" id="IPR050204">
    <property type="entry name" value="AraC_XylS_family_regulators"/>
</dbReference>
<evidence type="ECO:0000256" key="4">
    <source>
        <dbReference type="SAM" id="MobiDB-lite"/>
    </source>
</evidence>
<keyword evidence="1" id="KW-0805">Transcription regulation</keyword>
<dbReference type="PROSITE" id="PS01124">
    <property type="entry name" value="HTH_ARAC_FAMILY_2"/>
    <property type="match status" value="1"/>
</dbReference>
<evidence type="ECO:0000259" key="5">
    <source>
        <dbReference type="PROSITE" id="PS01124"/>
    </source>
</evidence>
<evidence type="ECO:0000256" key="2">
    <source>
        <dbReference type="ARBA" id="ARBA00023125"/>
    </source>
</evidence>
<dbReference type="PANTHER" id="PTHR46796:SF6">
    <property type="entry name" value="ARAC SUBFAMILY"/>
    <property type="match status" value="1"/>
</dbReference>
<protein>
    <submittedName>
        <fullName evidence="6">Helix-turn-helix domain-containing protein</fullName>
    </submittedName>
</protein>
<dbReference type="EMBL" id="JBIASD010000028">
    <property type="protein sequence ID" value="MFF3670201.1"/>
    <property type="molecule type" value="Genomic_DNA"/>
</dbReference>
<feature type="compositionally biased region" description="Polar residues" evidence="4">
    <location>
        <begin position="1"/>
        <end position="14"/>
    </location>
</feature>
<feature type="domain" description="HTH araC/xylS-type" evidence="5">
    <location>
        <begin position="251"/>
        <end position="352"/>
    </location>
</feature>
<feature type="region of interest" description="Disordered" evidence="4">
    <location>
        <begin position="1"/>
        <end position="38"/>
    </location>
</feature>
<dbReference type="PANTHER" id="PTHR46796">
    <property type="entry name" value="HTH-TYPE TRANSCRIPTIONAL ACTIVATOR RHAS-RELATED"/>
    <property type="match status" value="1"/>
</dbReference>
<accession>A0ABW6SYV9</accession>